<evidence type="ECO:0000313" key="1">
    <source>
        <dbReference type="EMBL" id="KLV10164.1"/>
    </source>
</evidence>
<accession>A0A0J1HEU1</accession>
<name>A0A0J1HEU1_9GAMM</name>
<dbReference type="RefSeq" id="WP_047884327.1">
    <property type="nucleotide sequence ID" value="NZ_CP071326.1"/>
</dbReference>
<evidence type="ECO:0000313" key="2">
    <source>
        <dbReference type="Proteomes" id="UP000035909"/>
    </source>
</evidence>
<organism evidence="1 2">
    <name type="scientific">Photobacterium ganghwense</name>
    <dbReference type="NCBI Taxonomy" id="320778"/>
    <lineage>
        <taxon>Bacteria</taxon>
        <taxon>Pseudomonadati</taxon>
        <taxon>Pseudomonadota</taxon>
        <taxon>Gammaproteobacteria</taxon>
        <taxon>Vibrionales</taxon>
        <taxon>Vibrionaceae</taxon>
        <taxon>Photobacterium</taxon>
    </lineage>
</organism>
<proteinExistence type="predicted"/>
<gene>
    <name evidence="1" type="ORF">ABT57_06185</name>
</gene>
<dbReference type="AlphaFoldDB" id="A0A0J1HEU1"/>
<comment type="caution">
    <text evidence="1">The sequence shown here is derived from an EMBL/GenBank/DDBJ whole genome shotgun (WGS) entry which is preliminary data.</text>
</comment>
<dbReference type="Proteomes" id="UP000035909">
    <property type="component" value="Unassembled WGS sequence"/>
</dbReference>
<dbReference type="EMBL" id="LDOU01000006">
    <property type="protein sequence ID" value="KLV10164.1"/>
    <property type="molecule type" value="Genomic_DNA"/>
</dbReference>
<dbReference type="PATRIC" id="fig|320778.3.peg.1335"/>
<reference evidence="1 2" key="1">
    <citation type="submission" date="2015-05" db="EMBL/GenBank/DDBJ databases">
        <title>Photobacterium galathea sp. nov.</title>
        <authorList>
            <person name="Machado H."/>
            <person name="Gram L."/>
        </authorList>
    </citation>
    <scope>NUCLEOTIDE SEQUENCE [LARGE SCALE GENOMIC DNA]</scope>
    <source>
        <strain evidence="1 2">DSM 22954</strain>
    </source>
</reference>
<keyword evidence="2" id="KW-1185">Reference proteome</keyword>
<protein>
    <submittedName>
        <fullName evidence="1">Uncharacterized protein</fullName>
    </submittedName>
</protein>
<sequence length="277" mass="30768">MKLEPLVASVMSNLKKHKGYKNLGESEIADIKAGVIETLKDSVSEVAADMPFVAKNEFIFEQEISVLQVTVKKINLVDRPFYIVEANRPYADITGDTVSGGVWGRFYGLIDAETDKYVAGLGIDSPQHLSKSKCLPAEFYKNVVEGLFGVLDDFNGEEDLTDEQFKKAYSEAVIDNEGFQFLSFALSDLMSSDAIVSIRAQTDAFFTRLEETYGSLIDVFSMRSGNILYCHSGTAEKYISTFAQRCEALVANATELMKKVIDDYQVKAEVGESWGSW</sequence>